<evidence type="ECO:0000313" key="1">
    <source>
        <dbReference type="EMBL" id="KAF7133871.1"/>
    </source>
</evidence>
<name>A0A8H6PFV6_9EURO</name>
<reference evidence="1" key="1">
    <citation type="submission" date="2020-06" db="EMBL/GenBank/DDBJ databases">
        <title>Draft genome sequences of strains closely related to Aspergillus parafelis and Aspergillus hiratsukae.</title>
        <authorList>
            <person name="Dos Santos R.A.C."/>
            <person name="Rivero-Menendez O."/>
            <person name="Steenwyk J.L."/>
            <person name="Mead M.E."/>
            <person name="Goldman G.H."/>
            <person name="Alastruey-Izquierdo A."/>
            <person name="Rokas A."/>
        </authorList>
    </citation>
    <scope>NUCLEOTIDE SEQUENCE</scope>
    <source>
        <strain evidence="1">CNM-CM5793</strain>
        <strain evidence="2">CNM-CM6106</strain>
    </source>
</reference>
<proteinExistence type="predicted"/>
<dbReference type="AlphaFoldDB" id="A0A8H6PFV6"/>
<comment type="caution">
    <text evidence="1">The sequence shown here is derived from an EMBL/GenBank/DDBJ whole genome shotgun (WGS) entry which is preliminary data.</text>
</comment>
<evidence type="ECO:0000313" key="2">
    <source>
        <dbReference type="EMBL" id="KAF7171170.1"/>
    </source>
</evidence>
<dbReference type="EMBL" id="JACBAF010001947">
    <property type="protein sequence ID" value="KAF7171170.1"/>
    <property type="molecule type" value="Genomic_DNA"/>
</dbReference>
<dbReference type="Proteomes" id="UP000630445">
    <property type="component" value="Unassembled WGS sequence"/>
</dbReference>
<dbReference type="PANTHER" id="PTHR35040">
    <property type="match status" value="1"/>
</dbReference>
<sequence>MPPKSGVLVPLYIYPLSPTTWAPLYDALTTHPDLDFLVVVNPNSGPGDRDLPSPNKDYAREVPKLNAFANVYTVGYVRIDYCRKPLEEVYEEIDRYASWSTSEGMGLGGILLDETPNHYSEEREVYLRACTEYIKRSEGILRDRMVIHNPGTPPDAELGATCPDLILTCEEPYERYISDEVQHRLAELPYDRTRSGYMINAVPVGELEPLVRELRDRAAYLFVTEVEGDFYERFGPTSWGGLMHALKDN</sequence>
<organism evidence="1 3">
    <name type="scientific">Aspergillus hiratsukae</name>
    <dbReference type="NCBI Taxonomy" id="1194566"/>
    <lineage>
        <taxon>Eukaryota</taxon>
        <taxon>Fungi</taxon>
        <taxon>Dikarya</taxon>
        <taxon>Ascomycota</taxon>
        <taxon>Pezizomycotina</taxon>
        <taxon>Eurotiomycetes</taxon>
        <taxon>Eurotiomycetidae</taxon>
        <taxon>Eurotiales</taxon>
        <taxon>Aspergillaceae</taxon>
        <taxon>Aspergillus</taxon>
        <taxon>Aspergillus subgen. Fumigati</taxon>
    </lineage>
</organism>
<accession>A0A8H6PFV6</accession>
<dbReference type="EMBL" id="JACBAD010001801">
    <property type="protein sequence ID" value="KAF7133871.1"/>
    <property type="molecule type" value="Genomic_DNA"/>
</dbReference>
<dbReference type="Pfam" id="PF12138">
    <property type="entry name" value="Spherulin4"/>
    <property type="match status" value="1"/>
</dbReference>
<gene>
    <name evidence="1" type="ORF">CNMCM5793_005337</name>
    <name evidence="2" type="ORF">CNMCM6106_005641</name>
</gene>
<protein>
    <submittedName>
        <fullName evidence="1">Uncharacterized protein</fullName>
    </submittedName>
</protein>
<dbReference type="InterPro" id="IPR021986">
    <property type="entry name" value="Spherulin4"/>
</dbReference>
<dbReference type="PANTHER" id="PTHR35040:SF8">
    <property type="entry name" value="SURFACE PROTEIN, PUTATIVE (AFU_ORTHOLOGUE AFUA_4G14085)-RELATED"/>
    <property type="match status" value="1"/>
</dbReference>
<keyword evidence="3" id="KW-1185">Reference proteome</keyword>
<dbReference type="OrthoDB" id="5342184at2759"/>
<dbReference type="Proteomes" id="UP000662466">
    <property type="component" value="Unassembled WGS sequence"/>
</dbReference>
<evidence type="ECO:0000313" key="3">
    <source>
        <dbReference type="Proteomes" id="UP000630445"/>
    </source>
</evidence>